<protein>
    <submittedName>
        <fullName evidence="2">Uncharacterized protein</fullName>
    </submittedName>
</protein>
<proteinExistence type="predicted"/>
<evidence type="ECO:0000256" key="1">
    <source>
        <dbReference type="SAM" id="Coils"/>
    </source>
</evidence>
<organism evidence="2 3">
    <name type="scientific">Tritrichomonas foetus</name>
    <dbReference type="NCBI Taxonomy" id="1144522"/>
    <lineage>
        <taxon>Eukaryota</taxon>
        <taxon>Metamonada</taxon>
        <taxon>Parabasalia</taxon>
        <taxon>Tritrichomonadida</taxon>
        <taxon>Tritrichomonadidae</taxon>
        <taxon>Tritrichomonas</taxon>
    </lineage>
</organism>
<feature type="coiled-coil region" evidence="1">
    <location>
        <begin position="239"/>
        <end position="414"/>
    </location>
</feature>
<dbReference type="Proteomes" id="UP000179807">
    <property type="component" value="Unassembled WGS sequence"/>
</dbReference>
<evidence type="ECO:0000313" key="3">
    <source>
        <dbReference type="Proteomes" id="UP000179807"/>
    </source>
</evidence>
<sequence length="487" mass="55351">MLEVPETPQTPLPEIESFTLWCNDTPYVFEGDIFIKMSKKAAQIAIDGKVEAVVGRKVKEDTMKSFYQACSLKPFTVTAKNAYELKKLAEDFEVPTLEKYVNNYIKEKNIAAPPEIDYLGILKQHCDSDIEDPTDILNVSEYINDALRDERLPQLPPEIIFKVINAADPQKIDNQLLINFTLRLLEVNPSSAVPILMLLDFDRLSKDQRELIFHTSDIHDQNVNYFVATAFSSARNKNALELEQAEAQLNEDLDKMREALTKLQAKTAEKMKHDQDEALDQMDAEVAEMGAKIQELKSGADAQRQKIEKAAADHENAFAEMKARLEQIDKLTSQRNSKAAGQNDKIKTEVTQQMDELRAEMDVKVKNLANDDAKRCQSVQRDLKRAIDAEQQRLKQLRSKAEAIVDTLNATNEDLGDFKATLASKIVRDRLRFDKFIRKVDNRLDLFKEEPGVWGLGADSVAQAEKFINDIEEKVDECCPIRGKKNE</sequence>
<keyword evidence="3" id="KW-1185">Reference proteome</keyword>
<gene>
    <name evidence="2" type="ORF">TRFO_34207</name>
</gene>
<dbReference type="VEuPathDB" id="TrichDB:TRFO_34207"/>
<keyword evidence="1" id="KW-0175">Coiled coil</keyword>
<reference evidence="2" key="1">
    <citation type="submission" date="2016-10" db="EMBL/GenBank/DDBJ databases">
        <authorList>
            <person name="Benchimol M."/>
            <person name="Almeida L.G."/>
            <person name="Vasconcelos A.T."/>
            <person name="Perreira-Neves A."/>
            <person name="Rosa I.A."/>
            <person name="Tasca T."/>
            <person name="Bogo M.R."/>
            <person name="de Souza W."/>
        </authorList>
    </citation>
    <scope>NUCLEOTIDE SEQUENCE [LARGE SCALE GENOMIC DNA]</scope>
    <source>
        <strain evidence="2">K</strain>
    </source>
</reference>
<evidence type="ECO:0000313" key="2">
    <source>
        <dbReference type="EMBL" id="OHS99353.1"/>
    </source>
</evidence>
<accession>A0A1J4JL10</accession>
<name>A0A1J4JL10_9EUKA</name>
<dbReference type="EMBL" id="MLAK01001009">
    <property type="protein sequence ID" value="OHS99353.1"/>
    <property type="molecule type" value="Genomic_DNA"/>
</dbReference>
<dbReference type="RefSeq" id="XP_068352490.1">
    <property type="nucleotide sequence ID" value="XM_068509539.1"/>
</dbReference>
<comment type="caution">
    <text evidence="2">The sequence shown here is derived from an EMBL/GenBank/DDBJ whole genome shotgun (WGS) entry which is preliminary data.</text>
</comment>
<dbReference type="OrthoDB" id="10561408at2759"/>
<dbReference type="GeneID" id="94844243"/>
<dbReference type="AlphaFoldDB" id="A0A1J4JL10"/>